<keyword evidence="1" id="KW-0175">Coiled coil</keyword>
<reference evidence="2 3" key="1">
    <citation type="submission" date="2018-11" db="EMBL/GenBank/DDBJ databases">
        <authorList>
            <person name="Na S.W."/>
            <person name="Baik M."/>
        </authorList>
    </citation>
    <scope>NUCLEOTIDE SEQUENCE [LARGE SCALE GENOMIC DNA]</scope>
    <source>
        <strain evidence="2 3">E39</strain>
    </source>
</reference>
<dbReference type="KEGG" id="alq:C7Y71_000615"/>
<protein>
    <recommendedName>
        <fullName evidence="4">Cell division protein ZapB</fullName>
    </recommendedName>
</protein>
<name>A0A5P8E3T4_9BACT</name>
<keyword evidence="3" id="KW-1185">Reference proteome</keyword>
<feature type="coiled-coil region" evidence="1">
    <location>
        <begin position="9"/>
        <end position="64"/>
    </location>
</feature>
<proteinExistence type="predicted"/>
<organism evidence="2 3">
    <name type="scientific">Pseudoprevotella muciniphila</name>
    <dbReference type="NCBI Taxonomy" id="2133944"/>
    <lineage>
        <taxon>Bacteria</taxon>
        <taxon>Pseudomonadati</taxon>
        <taxon>Bacteroidota</taxon>
        <taxon>Bacteroidia</taxon>
        <taxon>Bacteroidales</taxon>
        <taxon>Prevotellaceae</taxon>
        <taxon>Pseudoprevotella</taxon>
    </lineage>
</organism>
<evidence type="ECO:0000313" key="2">
    <source>
        <dbReference type="EMBL" id="QFQ11649.1"/>
    </source>
</evidence>
<gene>
    <name evidence="2" type="ORF">C7Y71_000615</name>
</gene>
<evidence type="ECO:0000313" key="3">
    <source>
        <dbReference type="Proteomes" id="UP000249375"/>
    </source>
</evidence>
<sequence>MTPSEEKILKRFETRVRQLMLSYKELQNENASLRNTIGAQRVMLDEKENALSLLQKEYNTLKLARVIDVGSDDLKDAKLRISKLVQEIDKCIAAVNI</sequence>
<accession>A0A5P8E3T4</accession>
<dbReference type="EMBL" id="CP033459">
    <property type="protein sequence ID" value="QFQ11649.1"/>
    <property type="molecule type" value="Genomic_DNA"/>
</dbReference>
<dbReference type="AlphaFoldDB" id="A0A5P8E3T4"/>
<evidence type="ECO:0000256" key="1">
    <source>
        <dbReference type="SAM" id="Coils"/>
    </source>
</evidence>
<evidence type="ECO:0008006" key="4">
    <source>
        <dbReference type="Google" id="ProtNLM"/>
    </source>
</evidence>
<dbReference type="Proteomes" id="UP000249375">
    <property type="component" value="Chromosome"/>
</dbReference>